<sequence length="709" mass="79194">MLRRFQLIILSVLFLAVFVGNTFVFESPTLGALLLAVYLGLFGWELGGVVTQTEKAVLRWWIGVWVLLSLVLIAGTVAYYVALISPEVIYLIILLTPPVVLTLAKKQRTSLLKHGHNLWTERAHRIPGAVFLITSLIILLAVLLLSSLFDHQVTESVRSVWERLPSFVFPIFFLLALLLYALLFRGKERSLTLVLFGVLLFTTVSVAAITFPLGFGFDSFIHKATEEHLAQFGTITPKPFYYIGQYALVLFAHHGFLLPVTLVDTYLVPFLLALLLPSAWYFAAAHITNKKSVSMTTLAGIFLLPLSGFIVTTPQGLANLWTLLLILASVPYLLEKEHPRLLVLALSGIATLLIHPIAGLPAMLYLVLLFSDPSRANPRTPVLNKLVRLGLIAFSCVVLPLSFLANALIGGQSIGVDWASLNPLRWIEGLNVSVFFENRFNPLLDFVYLYGLNVALLGFLIAGLAWWSYRKELSHRFRVLLLMVLALAVNYLIMSTTLEFTFLINYERSNYAARLVPLMSFFLAPLMILGLSHLFLNLKSRPMILRVSVVVLLAACTASAFYMAYPRRDAYETNRGFNVSQADIDAVYLVESLADGKPYLALANQSVSAAAINQLGFRYFGDLFFYPIPTGGELYDVFLDMNESPTRETAEAALDLVPMHGGVIQLYFLVNNYWWQAPRIIETAKSTADDWRSVGEGGQVYIFEYDLEP</sequence>
<feature type="transmembrane region" description="Helical" evidence="1">
    <location>
        <begin position="88"/>
        <end position="105"/>
    </location>
</feature>
<dbReference type="Proteomes" id="UP000229385">
    <property type="component" value="Unassembled WGS sequence"/>
</dbReference>
<gene>
    <name evidence="2" type="ORF">CO174_03575</name>
</gene>
<feature type="transmembrane region" description="Helical" evidence="1">
    <location>
        <begin position="340"/>
        <end position="368"/>
    </location>
</feature>
<feature type="transmembrane region" description="Helical" evidence="1">
    <location>
        <begin position="126"/>
        <end position="147"/>
    </location>
</feature>
<feature type="transmembrane region" description="Helical" evidence="1">
    <location>
        <begin position="389"/>
        <end position="409"/>
    </location>
</feature>
<feature type="transmembrane region" description="Helical" evidence="1">
    <location>
        <begin position="167"/>
        <end position="184"/>
    </location>
</feature>
<organism evidence="2 3">
    <name type="scientific">Candidatus Uhrbacteria bacterium CG_4_9_14_3_um_filter_50_9</name>
    <dbReference type="NCBI Taxonomy" id="1975035"/>
    <lineage>
        <taxon>Bacteria</taxon>
        <taxon>Candidatus Uhriibacteriota</taxon>
    </lineage>
</organism>
<feature type="transmembrane region" description="Helical" evidence="1">
    <location>
        <begin position="479"/>
        <end position="504"/>
    </location>
</feature>
<keyword evidence="1" id="KW-0472">Membrane</keyword>
<name>A0A2M7XCD2_9BACT</name>
<protein>
    <recommendedName>
        <fullName evidence="4">Glycosyltransferase RgtA/B/C/D-like domain-containing protein</fullName>
    </recommendedName>
</protein>
<dbReference type="EMBL" id="PFWU01000042">
    <property type="protein sequence ID" value="PJA45376.1"/>
    <property type="molecule type" value="Genomic_DNA"/>
</dbReference>
<dbReference type="AlphaFoldDB" id="A0A2M7XCD2"/>
<reference evidence="3" key="1">
    <citation type="submission" date="2017-09" db="EMBL/GenBank/DDBJ databases">
        <title>Depth-based differentiation of microbial function through sediment-hosted aquifers and enrichment of novel symbionts in the deep terrestrial subsurface.</title>
        <authorList>
            <person name="Probst A.J."/>
            <person name="Ladd B."/>
            <person name="Jarett J.K."/>
            <person name="Geller-Mcgrath D.E."/>
            <person name="Sieber C.M.K."/>
            <person name="Emerson J.B."/>
            <person name="Anantharaman K."/>
            <person name="Thomas B.C."/>
            <person name="Malmstrom R."/>
            <person name="Stieglmeier M."/>
            <person name="Klingl A."/>
            <person name="Woyke T."/>
            <person name="Ryan C.M."/>
            <person name="Banfield J.F."/>
        </authorList>
    </citation>
    <scope>NUCLEOTIDE SEQUENCE [LARGE SCALE GENOMIC DNA]</scope>
</reference>
<keyword evidence="1" id="KW-1133">Transmembrane helix</keyword>
<proteinExistence type="predicted"/>
<feature type="transmembrane region" description="Helical" evidence="1">
    <location>
        <begin position="293"/>
        <end position="311"/>
    </location>
</feature>
<feature type="transmembrane region" description="Helical" evidence="1">
    <location>
        <begin position="516"/>
        <end position="536"/>
    </location>
</feature>
<evidence type="ECO:0000256" key="1">
    <source>
        <dbReference type="SAM" id="Phobius"/>
    </source>
</evidence>
<evidence type="ECO:0008006" key="4">
    <source>
        <dbReference type="Google" id="ProtNLM"/>
    </source>
</evidence>
<evidence type="ECO:0000313" key="3">
    <source>
        <dbReference type="Proteomes" id="UP000229385"/>
    </source>
</evidence>
<accession>A0A2M7XCD2</accession>
<feature type="transmembrane region" description="Helical" evidence="1">
    <location>
        <begin position="447"/>
        <end position="467"/>
    </location>
</feature>
<feature type="transmembrane region" description="Helical" evidence="1">
    <location>
        <begin position="543"/>
        <end position="565"/>
    </location>
</feature>
<feature type="transmembrane region" description="Helical" evidence="1">
    <location>
        <begin position="267"/>
        <end position="287"/>
    </location>
</feature>
<feature type="transmembrane region" description="Helical" evidence="1">
    <location>
        <begin position="62"/>
        <end position="82"/>
    </location>
</feature>
<evidence type="ECO:0000313" key="2">
    <source>
        <dbReference type="EMBL" id="PJA45376.1"/>
    </source>
</evidence>
<feature type="transmembrane region" description="Helical" evidence="1">
    <location>
        <begin position="30"/>
        <end position="50"/>
    </location>
</feature>
<feature type="transmembrane region" description="Helical" evidence="1">
    <location>
        <begin position="318"/>
        <end position="334"/>
    </location>
</feature>
<feature type="transmembrane region" description="Helical" evidence="1">
    <location>
        <begin position="7"/>
        <end position="24"/>
    </location>
</feature>
<feature type="transmembrane region" description="Helical" evidence="1">
    <location>
        <begin position="240"/>
        <end position="260"/>
    </location>
</feature>
<keyword evidence="1" id="KW-0812">Transmembrane</keyword>
<comment type="caution">
    <text evidence="2">The sequence shown here is derived from an EMBL/GenBank/DDBJ whole genome shotgun (WGS) entry which is preliminary data.</text>
</comment>
<feature type="transmembrane region" description="Helical" evidence="1">
    <location>
        <begin position="191"/>
        <end position="215"/>
    </location>
</feature>